<accession>A0A5S4G100</accession>
<name>A0A5S4G100_9ACTN</name>
<evidence type="ECO:0000256" key="2">
    <source>
        <dbReference type="SAM" id="Phobius"/>
    </source>
</evidence>
<dbReference type="RefSeq" id="WP_138695464.1">
    <property type="nucleotide sequence ID" value="NZ_JBHSAZ010000068.1"/>
</dbReference>
<organism evidence="4 5">
    <name type="scientific">Nonomuraea zeae</name>
    <dbReference type="NCBI Taxonomy" id="1642303"/>
    <lineage>
        <taxon>Bacteria</taxon>
        <taxon>Bacillati</taxon>
        <taxon>Actinomycetota</taxon>
        <taxon>Actinomycetes</taxon>
        <taxon>Streptosporangiales</taxon>
        <taxon>Streptosporangiaceae</taxon>
        <taxon>Nonomuraea</taxon>
    </lineage>
</organism>
<dbReference type="Gene3D" id="1.25.40.10">
    <property type="entry name" value="Tetratricopeptide repeat domain"/>
    <property type="match status" value="2"/>
</dbReference>
<keyword evidence="2" id="KW-0812">Transmembrane</keyword>
<evidence type="ECO:0000313" key="5">
    <source>
        <dbReference type="Proteomes" id="UP000306628"/>
    </source>
</evidence>
<proteinExistence type="predicted"/>
<dbReference type="EMBL" id="VCKX01000195">
    <property type="protein sequence ID" value="TMR26532.1"/>
    <property type="molecule type" value="Genomic_DNA"/>
</dbReference>
<dbReference type="PRINTS" id="PR00364">
    <property type="entry name" value="DISEASERSIST"/>
</dbReference>
<dbReference type="Proteomes" id="UP000306628">
    <property type="component" value="Unassembled WGS sequence"/>
</dbReference>
<dbReference type="AlphaFoldDB" id="A0A5S4G100"/>
<dbReference type="PANTHER" id="PTHR47691:SF3">
    <property type="entry name" value="HTH-TYPE TRANSCRIPTIONAL REGULATOR RV0890C-RELATED"/>
    <property type="match status" value="1"/>
</dbReference>
<keyword evidence="5" id="KW-1185">Reference proteome</keyword>
<evidence type="ECO:0000313" key="4">
    <source>
        <dbReference type="EMBL" id="TMR26532.1"/>
    </source>
</evidence>
<dbReference type="InterPro" id="IPR019734">
    <property type="entry name" value="TPR_rpt"/>
</dbReference>
<reference evidence="4 5" key="1">
    <citation type="submission" date="2019-05" db="EMBL/GenBank/DDBJ databases">
        <title>Draft genome sequence of Nonomuraea zeae DSM 100528.</title>
        <authorList>
            <person name="Saricaoglu S."/>
            <person name="Isik K."/>
        </authorList>
    </citation>
    <scope>NUCLEOTIDE SEQUENCE [LARGE SCALE GENOMIC DNA]</scope>
    <source>
        <strain evidence="4 5">DSM 100528</strain>
    </source>
</reference>
<feature type="domain" description="NB-ARC" evidence="3">
    <location>
        <begin position="146"/>
        <end position="309"/>
    </location>
</feature>
<keyword evidence="2" id="KW-1133">Transmembrane helix</keyword>
<evidence type="ECO:0000256" key="1">
    <source>
        <dbReference type="PROSITE-ProRule" id="PRU00339"/>
    </source>
</evidence>
<dbReference type="Pfam" id="PF00931">
    <property type="entry name" value="NB-ARC"/>
    <property type="match status" value="1"/>
</dbReference>
<dbReference type="PROSITE" id="PS50005">
    <property type="entry name" value="TPR"/>
    <property type="match status" value="1"/>
</dbReference>
<evidence type="ECO:0000259" key="3">
    <source>
        <dbReference type="Pfam" id="PF00931"/>
    </source>
</evidence>
<dbReference type="InterPro" id="IPR011990">
    <property type="entry name" value="TPR-like_helical_dom_sf"/>
</dbReference>
<comment type="caution">
    <text evidence="4">The sequence shown here is derived from an EMBL/GenBank/DDBJ whole genome shotgun (WGS) entry which is preliminary data.</text>
</comment>
<protein>
    <submittedName>
        <fullName evidence="4">Tetratricopeptide repeat protein</fullName>
    </submittedName>
</protein>
<dbReference type="Gene3D" id="3.40.50.300">
    <property type="entry name" value="P-loop containing nucleotide triphosphate hydrolases"/>
    <property type="match status" value="1"/>
</dbReference>
<feature type="transmembrane region" description="Helical" evidence="2">
    <location>
        <begin position="40"/>
        <end position="57"/>
    </location>
</feature>
<dbReference type="GO" id="GO:0043531">
    <property type="term" value="F:ADP binding"/>
    <property type="evidence" value="ECO:0007669"/>
    <property type="project" value="InterPro"/>
</dbReference>
<dbReference type="OrthoDB" id="5521887at2"/>
<sequence length="915" mass="97419">MMARRSRRAWLSLAAWLIIPVILAVASIRVFGMEERESALAVFLALSLSIVGALLTIQRTRAHVPSANASTNPIGGMPETSVMANGESPALPGGSRVDNHMGGTAGVLLQAGAINGDVNMTSQPPPSAAAALRTLPADLAAFTGRQSELERIVQTLEEHAGAGGVVHIDAIDGMAGVGKTAFAVHAAHHLGSRFPDGQFFVRLHAHTPGQRPVETADALFALLLSVGVAAAQIPDSLESRAALWRDRMAGKKALVVLDDATDSDQVRALLPGSGSTLVLVTSRRRLSALPQAMPITLQALPPQDAADLFVRLTARPGPDANDPTVRQLTELCGHLPLAIGLMAGKLRHRPAWTVCDLAADLASAADRLTALRAESHSVAAAFELSYYGLAPEQQRLFRRLGLHPGSDIDAYSAAALDAVDHDTAATLLDDLYAVHLVDEPARGRYRFHDLIRRHARVLADQDLEVDREAALDRLLAYYLHTAHTADGLLPGRYPQAYVRHTGARPVAMPELTGHGQAGEWMERERLNLYAALNHAAEHGRPDMAIGLASAMARYLQARGYWDQALALYHTATRAARQAHDELGEAEGLFHIGDMEHMRDDYPAAVASFTRALQLYRRASNSLGEANALNDLGTVQSMMGHYAAAVASHEAALRLYEAVGEEHGQVEAHSSLSSVHYARGDFAEAATHAEAALKFRTTDQPIGCGGALNTLAHIRRARGESQAALAGFMEALRLFHALGSRPGVGNTLNALGHVQYEIGDLAAAYASYTEALQIHRVIGNPAGEATSLNGLGMICGAKAEYEKAFDTLARAAKLRHTIGHRLGQAETFNALGAVHLAAADANKAQENHRKALAICREIGTPAEEAKALEGLGRGLLADAQPDEARTSLQLAEAIYRRLGIHATPVPPAPDSGPSGQ</sequence>
<keyword evidence="1" id="KW-0802">TPR repeat</keyword>
<dbReference type="InterPro" id="IPR027417">
    <property type="entry name" value="P-loop_NTPase"/>
</dbReference>
<dbReference type="PANTHER" id="PTHR47691">
    <property type="entry name" value="REGULATOR-RELATED"/>
    <property type="match status" value="1"/>
</dbReference>
<dbReference type="InterPro" id="IPR002182">
    <property type="entry name" value="NB-ARC"/>
</dbReference>
<keyword evidence="2" id="KW-0472">Membrane</keyword>
<dbReference type="SMART" id="SM00028">
    <property type="entry name" value="TPR"/>
    <property type="match status" value="8"/>
</dbReference>
<dbReference type="SUPFAM" id="SSF48452">
    <property type="entry name" value="TPR-like"/>
    <property type="match status" value="2"/>
</dbReference>
<gene>
    <name evidence="4" type="ORF">ETD85_42290</name>
</gene>
<dbReference type="SUPFAM" id="SSF52540">
    <property type="entry name" value="P-loop containing nucleoside triphosphate hydrolases"/>
    <property type="match status" value="1"/>
</dbReference>
<feature type="repeat" description="TPR" evidence="1">
    <location>
        <begin position="585"/>
        <end position="618"/>
    </location>
</feature>
<dbReference type="Pfam" id="PF13424">
    <property type="entry name" value="TPR_12"/>
    <property type="match status" value="3"/>
</dbReference>